<dbReference type="EMBL" id="GG663737">
    <property type="protein sequence ID" value="EEH58748.1"/>
    <property type="molecule type" value="Genomic_DNA"/>
</dbReference>
<gene>
    <name evidence="4" type="ORF">MICPUCDRAFT_55897</name>
</gene>
<evidence type="ECO:0000256" key="2">
    <source>
        <dbReference type="SAM" id="MobiDB-lite"/>
    </source>
</evidence>
<evidence type="ECO:0000313" key="4">
    <source>
        <dbReference type="EMBL" id="EEH58748.1"/>
    </source>
</evidence>
<dbReference type="PROSITE" id="PS50095">
    <property type="entry name" value="PLAT"/>
    <property type="match status" value="1"/>
</dbReference>
<dbReference type="eggNOG" id="ENOG502QU7R">
    <property type="taxonomic scope" value="Eukaryota"/>
</dbReference>
<dbReference type="AlphaFoldDB" id="C1MNH0"/>
<dbReference type="PANTHER" id="PTHR36330:SF2">
    <property type="entry name" value="LIPASE_LIPOOXYGENASE, PLAT_LH2 FAMILY PROTEIN"/>
    <property type="match status" value="1"/>
</dbReference>
<dbReference type="Proteomes" id="UP000001876">
    <property type="component" value="Unassembled WGS sequence"/>
</dbReference>
<dbReference type="PANTHER" id="PTHR36330">
    <property type="entry name" value="LIPASE/LIPOOXYGENASE, PLAT/LH2 FAMILY PROTEIN"/>
    <property type="match status" value="1"/>
</dbReference>
<protein>
    <submittedName>
        <fullName evidence="4">Predicted protein</fullName>
    </submittedName>
</protein>
<feature type="domain" description="PLAT" evidence="3">
    <location>
        <begin position="62"/>
        <end position="207"/>
    </location>
</feature>
<organism evidence="5">
    <name type="scientific">Micromonas pusilla (strain CCMP1545)</name>
    <name type="common">Picoplanktonic green alga</name>
    <dbReference type="NCBI Taxonomy" id="564608"/>
    <lineage>
        <taxon>Eukaryota</taxon>
        <taxon>Viridiplantae</taxon>
        <taxon>Chlorophyta</taxon>
        <taxon>Mamiellophyceae</taxon>
        <taxon>Mamiellales</taxon>
        <taxon>Mamiellaceae</taxon>
        <taxon>Micromonas</taxon>
    </lineage>
</organism>
<comment type="caution">
    <text evidence="1">Lacks conserved residue(s) required for the propagation of feature annotation.</text>
</comment>
<dbReference type="Pfam" id="PF24938">
    <property type="entry name" value="DUF7755"/>
    <property type="match status" value="1"/>
</dbReference>
<dbReference type="OrthoDB" id="2018869at2759"/>
<sequence>MATAASSALASPRATFRRASKRAISRRARVATTTRASTSSDYTVPTSLVGLSDASPDAPPIVKYTIRFYTGSKMGSGLSAPDAGVQVMLIGADGRAFMQRVDRYPELTPLSSDSSRDVALYSSPRFERGDVDEVTFDAPDIGAPAALWIAPESHGEWYLEEVEVTCSPGSSMATAAASEGNAGTMSFPCMDLVGGRDAALELRPSEFKRMTAEQRAAMREEGLREYGELKFRMLAATGASVVLGCGVTAALSHGGDGLETMKAFASGGGVGLIYLYMLTRSVDTLGGGAAAGNGGEARPVAAVALDAVTSFASSGPMRLLLLGLVGAAAAHHVDAAQAIDATGQHTAYGEALAAVLGFFTYKAGVLVAGFSGLNTPPPSPGVDASNNISARPVPIRVEVDETRSSRTRSSR</sequence>
<feature type="compositionally biased region" description="Basic residues" evidence="2">
    <location>
        <begin position="18"/>
        <end position="29"/>
    </location>
</feature>
<evidence type="ECO:0000313" key="5">
    <source>
        <dbReference type="Proteomes" id="UP000001876"/>
    </source>
</evidence>
<keyword evidence="5" id="KW-1185">Reference proteome</keyword>
<dbReference type="InterPro" id="IPR056657">
    <property type="entry name" value="DUF7755"/>
</dbReference>
<evidence type="ECO:0000259" key="3">
    <source>
        <dbReference type="PROSITE" id="PS50095"/>
    </source>
</evidence>
<dbReference type="InterPro" id="IPR036392">
    <property type="entry name" value="PLAT/LH2_dom_sf"/>
</dbReference>
<dbReference type="OMA" id="FLTCKIA"/>
<feature type="region of interest" description="Disordered" evidence="2">
    <location>
        <begin position="18"/>
        <end position="37"/>
    </location>
</feature>
<proteinExistence type="predicted"/>
<name>C1MNH0_MICPC</name>
<accession>C1MNH0</accession>
<dbReference type="SUPFAM" id="SSF49723">
    <property type="entry name" value="Lipase/lipooxygenase domain (PLAT/LH2 domain)"/>
    <property type="match status" value="1"/>
</dbReference>
<dbReference type="GeneID" id="9682118"/>
<feature type="region of interest" description="Disordered" evidence="2">
    <location>
        <begin position="377"/>
        <end position="411"/>
    </location>
</feature>
<dbReference type="InterPro" id="IPR001024">
    <property type="entry name" value="PLAT/LH2_dom"/>
</dbReference>
<dbReference type="RefSeq" id="XP_003057103.1">
    <property type="nucleotide sequence ID" value="XM_003057057.1"/>
</dbReference>
<dbReference type="KEGG" id="mpp:MICPUCDRAFT_55897"/>
<reference evidence="4 5" key="1">
    <citation type="journal article" date="2009" name="Science">
        <title>Green evolution and dynamic adaptations revealed by genomes of the marine picoeukaryotes Micromonas.</title>
        <authorList>
            <person name="Worden A.Z."/>
            <person name="Lee J.H."/>
            <person name="Mock T."/>
            <person name="Rouze P."/>
            <person name="Simmons M.P."/>
            <person name="Aerts A.L."/>
            <person name="Allen A.E."/>
            <person name="Cuvelier M.L."/>
            <person name="Derelle E."/>
            <person name="Everett M.V."/>
            <person name="Foulon E."/>
            <person name="Grimwood J."/>
            <person name="Gundlach H."/>
            <person name="Henrissat B."/>
            <person name="Napoli C."/>
            <person name="McDonald S.M."/>
            <person name="Parker M.S."/>
            <person name="Rombauts S."/>
            <person name="Salamov A."/>
            <person name="Von Dassow P."/>
            <person name="Badger J.H."/>
            <person name="Coutinho P.M."/>
            <person name="Demir E."/>
            <person name="Dubchak I."/>
            <person name="Gentemann C."/>
            <person name="Eikrem W."/>
            <person name="Gready J.E."/>
            <person name="John U."/>
            <person name="Lanier W."/>
            <person name="Lindquist E.A."/>
            <person name="Lucas S."/>
            <person name="Mayer K.F."/>
            <person name="Moreau H."/>
            <person name="Not F."/>
            <person name="Otillar R."/>
            <person name="Panaud O."/>
            <person name="Pangilinan J."/>
            <person name="Paulsen I."/>
            <person name="Piegu B."/>
            <person name="Poliakov A."/>
            <person name="Robbens S."/>
            <person name="Schmutz J."/>
            <person name="Toulza E."/>
            <person name="Wyss T."/>
            <person name="Zelensky A."/>
            <person name="Zhou K."/>
            <person name="Armbrust E.V."/>
            <person name="Bhattacharya D."/>
            <person name="Goodenough U.W."/>
            <person name="Van de Peer Y."/>
            <person name="Grigoriev I.V."/>
        </authorList>
    </citation>
    <scope>NUCLEOTIDE SEQUENCE [LARGE SCALE GENOMIC DNA]</scope>
    <source>
        <strain evidence="4 5">CCMP1545</strain>
    </source>
</reference>
<evidence type="ECO:0000256" key="1">
    <source>
        <dbReference type="PROSITE-ProRule" id="PRU00152"/>
    </source>
</evidence>
<dbReference type="Gene3D" id="2.60.60.20">
    <property type="entry name" value="PLAT/LH2 domain"/>
    <property type="match status" value="1"/>
</dbReference>